<sequence length="156" mass="16187">MGGGERGAHDGRGTAAHGASRADTARGLPHGALPAGSGAGGHAIDLTATESRGSEEGGLCRAGSGRGAALNGGDDLTDSATLARWRRAERLVLDSLAKEGVFSTVQTGAGVFLEQHPNLRCVQHFKHILNEGEQPLQKGRHKTAISRITANKQEQH</sequence>
<accession>A0A0D7AKC6</accession>
<dbReference type="AlphaFoldDB" id="A0A0D7AKC6"/>
<organism evidence="2 3">
    <name type="scientific">Fistulina hepatica ATCC 64428</name>
    <dbReference type="NCBI Taxonomy" id="1128425"/>
    <lineage>
        <taxon>Eukaryota</taxon>
        <taxon>Fungi</taxon>
        <taxon>Dikarya</taxon>
        <taxon>Basidiomycota</taxon>
        <taxon>Agaricomycotina</taxon>
        <taxon>Agaricomycetes</taxon>
        <taxon>Agaricomycetidae</taxon>
        <taxon>Agaricales</taxon>
        <taxon>Fistulinaceae</taxon>
        <taxon>Fistulina</taxon>
    </lineage>
</organism>
<name>A0A0D7AKC6_9AGAR</name>
<evidence type="ECO:0000256" key="1">
    <source>
        <dbReference type="SAM" id="MobiDB-lite"/>
    </source>
</evidence>
<protein>
    <submittedName>
        <fullName evidence="2">Uncharacterized protein</fullName>
    </submittedName>
</protein>
<keyword evidence="3" id="KW-1185">Reference proteome</keyword>
<proteinExistence type="predicted"/>
<reference evidence="2 3" key="1">
    <citation type="journal article" date="2015" name="Fungal Genet. Biol.">
        <title>Evolution of novel wood decay mechanisms in Agaricales revealed by the genome sequences of Fistulina hepatica and Cylindrobasidium torrendii.</title>
        <authorList>
            <person name="Floudas D."/>
            <person name="Held B.W."/>
            <person name="Riley R."/>
            <person name="Nagy L.G."/>
            <person name="Koehler G."/>
            <person name="Ransdell A.S."/>
            <person name="Younus H."/>
            <person name="Chow J."/>
            <person name="Chiniquy J."/>
            <person name="Lipzen A."/>
            <person name="Tritt A."/>
            <person name="Sun H."/>
            <person name="Haridas S."/>
            <person name="LaButti K."/>
            <person name="Ohm R.A."/>
            <person name="Kues U."/>
            <person name="Blanchette R.A."/>
            <person name="Grigoriev I.V."/>
            <person name="Minto R.E."/>
            <person name="Hibbett D.S."/>
        </authorList>
    </citation>
    <scope>NUCLEOTIDE SEQUENCE [LARGE SCALE GENOMIC DNA]</scope>
    <source>
        <strain evidence="2 3">ATCC 64428</strain>
    </source>
</reference>
<gene>
    <name evidence="2" type="ORF">FISHEDRAFT_56429</name>
</gene>
<dbReference type="EMBL" id="KN881648">
    <property type="protein sequence ID" value="KIY51751.1"/>
    <property type="molecule type" value="Genomic_DNA"/>
</dbReference>
<dbReference type="Proteomes" id="UP000054144">
    <property type="component" value="Unassembled WGS sequence"/>
</dbReference>
<feature type="region of interest" description="Disordered" evidence="1">
    <location>
        <begin position="1"/>
        <end position="76"/>
    </location>
</feature>
<feature type="compositionally biased region" description="Basic and acidic residues" evidence="1">
    <location>
        <begin position="1"/>
        <end position="12"/>
    </location>
</feature>
<evidence type="ECO:0000313" key="3">
    <source>
        <dbReference type="Proteomes" id="UP000054144"/>
    </source>
</evidence>
<evidence type="ECO:0000313" key="2">
    <source>
        <dbReference type="EMBL" id="KIY51751.1"/>
    </source>
</evidence>